<dbReference type="EMBL" id="BAAAUV010000001">
    <property type="protein sequence ID" value="GAA3192149.1"/>
    <property type="molecule type" value="Genomic_DNA"/>
</dbReference>
<comment type="caution">
    <text evidence="3">The sequence shown here is derived from an EMBL/GenBank/DDBJ whole genome shotgun (WGS) entry which is preliminary data.</text>
</comment>
<gene>
    <name evidence="3" type="ORF">GCM10010468_00830</name>
</gene>
<evidence type="ECO:0000313" key="3">
    <source>
        <dbReference type="EMBL" id="GAA3192149.1"/>
    </source>
</evidence>
<dbReference type="Gene3D" id="3.40.50.300">
    <property type="entry name" value="P-loop containing nucleotide triphosphate hydrolases"/>
    <property type="match status" value="1"/>
</dbReference>
<dbReference type="SUPFAM" id="SSF52540">
    <property type="entry name" value="P-loop containing nucleoside triphosphate hydrolases"/>
    <property type="match status" value="1"/>
</dbReference>
<sequence>MLNSHPSLAVPHETRFVVPAWRRRDSFGDLRDPERRRDVARWIIETPSSRSERLGIPAGELIELFAEAPPTLGSLMAAAFSRHAERNGKERWGDKRPHYVKNMNAVLGFFPDARFVNVIRDPRACALSMGRIWENFGDIYSAAEVWERSVLAGEAAARKLEPGRFMTIHYEDLVTKPDDTLDRVCRFLDLDTAHIGKMLDYPEGPGLPTGQIYEKATRAPDPEAMHQWRGRLDGAALGFIEHVLAKPMARHGYLPEGDGRRPEAAMLRDFASLRSTRDWEDRRRDLVELKRRFTHRQPPASLVPGPRPATDDLHHEPGTPSKNR</sequence>
<reference evidence="4" key="1">
    <citation type="journal article" date="2019" name="Int. J. Syst. Evol. Microbiol.">
        <title>The Global Catalogue of Microorganisms (GCM) 10K type strain sequencing project: providing services to taxonomists for standard genome sequencing and annotation.</title>
        <authorList>
            <consortium name="The Broad Institute Genomics Platform"/>
            <consortium name="The Broad Institute Genome Sequencing Center for Infectious Disease"/>
            <person name="Wu L."/>
            <person name="Ma J."/>
        </authorList>
    </citation>
    <scope>NUCLEOTIDE SEQUENCE [LARGE SCALE GENOMIC DNA]</scope>
    <source>
        <strain evidence="4">JCM 9377</strain>
    </source>
</reference>
<dbReference type="PANTHER" id="PTHR12788">
    <property type="entry name" value="PROTEIN-TYROSINE SULFOTRANSFERASE 2"/>
    <property type="match status" value="1"/>
</dbReference>
<evidence type="ECO:0000256" key="1">
    <source>
        <dbReference type="ARBA" id="ARBA00022679"/>
    </source>
</evidence>
<organism evidence="3 4">
    <name type="scientific">Actinocorallia longicatena</name>
    <dbReference type="NCBI Taxonomy" id="111803"/>
    <lineage>
        <taxon>Bacteria</taxon>
        <taxon>Bacillati</taxon>
        <taxon>Actinomycetota</taxon>
        <taxon>Actinomycetes</taxon>
        <taxon>Streptosporangiales</taxon>
        <taxon>Thermomonosporaceae</taxon>
        <taxon>Actinocorallia</taxon>
    </lineage>
</organism>
<evidence type="ECO:0000256" key="2">
    <source>
        <dbReference type="SAM" id="MobiDB-lite"/>
    </source>
</evidence>
<protein>
    <submittedName>
        <fullName evidence="3">Sulfotransferase</fullName>
    </submittedName>
</protein>
<name>A0ABP6PVH4_9ACTN</name>
<dbReference type="Proteomes" id="UP001501237">
    <property type="component" value="Unassembled WGS sequence"/>
</dbReference>
<dbReference type="InterPro" id="IPR027417">
    <property type="entry name" value="P-loop_NTPase"/>
</dbReference>
<feature type="region of interest" description="Disordered" evidence="2">
    <location>
        <begin position="290"/>
        <end position="324"/>
    </location>
</feature>
<dbReference type="InterPro" id="IPR026634">
    <property type="entry name" value="TPST-like"/>
</dbReference>
<dbReference type="PANTHER" id="PTHR12788:SF10">
    <property type="entry name" value="PROTEIN-TYROSINE SULFOTRANSFERASE"/>
    <property type="match status" value="1"/>
</dbReference>
<accession>A0ABP6PVH4</accession>
<proteinExistence type="predicted"/>
<keyword evidence="4" id="KW-1185">Reference proteome</keyword>
<keyword evidence="1" id="KW-0808">Transferase</keyword>
<evidence type="ECO:0000313" key="4">
    <source>
        <dbReference type="Proteomes" id="UP001501237"/>
    </source>
</evidence>
<dbReference type="Pfam" id="PF13469">
    <property type="entry name" value="Sulfotransfer_3"/>
    <property type="match status" value="1"/>
</dbReference>